<evidence type="ECO:0000256" key="1">
    <source>
        <dbReference type="ARBA" id="ARBA00004651"/>
    </source>
</evidence>
<dbReference type="Proteomes" id="UP000035331">
    <property type="component" value="Chromosome"/>
</dbReference>
<dbReference type="InterPro" id="IPR002293">
    <property type="entry name" value="AA/rel_permease1"/>
</dbReference>
<dbReference type="EMBL" id="CP008746">
    <property type="protein sequence ID" value="AKJ39668.1"/>
    <property type="molecule type" value="Genomic_DNA"/>
</dbReference>
<keyword evidence="2" id="KW-1003">Cell membrane</keyword>
<feature type="transmembrane region" description="Helical" evidence="6">
    <location>
        <begin position="212"/>
        <end position="232"/>
    </location>
</feature>
<dbReference type="Gene3D" id="1.20.1740.10">
    <property type="entry name" value="Amino acid/polyamine transporter I"/>
    <property type="match status" value="1"/>
</dbReference>
<dbReference type="AlphaFoldDB" id="A0A0G3CIE5"/>
<reference evidence="8" key="1">
    <citation type="submission" date="2014-06" db="EMBL/GenBank/DDBJ databases">
        <title>The complete genome sequence of Methanosarcina barkeri CM1.</title>
        <authorList>
            <consortium name="Pastoral Greenhouse Gas Research Consortium"/>
            <person name="Lambie S.C."/>
            <person name="Leahy S.C."/>
            <person name="Kelly W.J."/>
            <person name="Li D."/>
            <person name="Reilly K."/>
            <person name="Attwood G.T."/>
            <person name="Altermann E."/>
        </authorList>
    </citation>
    <scope>NUCLEOTIDE SEQUENCE [LARGE SCALE GENOMIC DNA]</scope>
    <source>
        <strain evidence="8">CM1</strain>
    </source>
</reference>
<dbReference type="PANTHER" id="PTHR42770">
    <property type="entry name" value="AMINO ACID TRANSPORTER-RELATED"/>
    <property type="match status" value="1"/>
</dbReference>
<evidence type="ECO:0000256" key="3">
    <source>
        <dbReference type="ARBA" id="ARBA00022692"/>
    </source>
</evidence>
<dbReference type="GO" id="GO:0005886">
    <property type="term" value="C:plasma membrane"/>
    <property type="evidence" value="ECO:0007669"/>
    <property type="project" value="UniProtKB-SubCell"/>
</dbReference>
<dbReference type="Pfam" id="PF13520">
    <property type="entry name" value="AA_permease_2"/>
    <property type="match status" value="1"/>
</dbReference>
<dbReference type="GO" id="GO:0022857">
    <property type="term" value="F:transmembrane transporter activity"/>
    <property type="evidence" value="ECO:0007669"/>
    <property type="project" value="InterPro"/>
</dbReference>
<accession>A0A0G3CIE5</accession>
<evidence type="ECO:0000313" key="8">
    <source>
        <dbReference type="Proteomes" id="UP000035331"/>
    </source>
</evidence>
<sequence>MKMSDENSETGGLQRTIDWKQGLAIALGVPVLILPSIGYFANYVWAFAIIIWALSVFQGFMQNFAYGELATMFPKASGLPGYAQSVFTGNANNRYDLSKLLGGFSAWSYWFAWNPVLAIYSILIGSYLKGLVPALAGVPDLVVYLASGAVVFVLLILVNYRGLAGGATLGYILAVLSLAPLIIIALAPFVTGHFELSNITGAWLPTDWSWDIQHILILLGLFAMAQWSACAWETAAIYGPEYKQPKSDVPKALFICGAICLVTFILVQAACTGALGIEGILAEPVSPMLPMAQMTLGPIGGSLTIFMLIAAMVLIIQTAFLGASRAMYSMAEEGNLPGFFGKMNVHGTPVNAMIVIALLNMGFICLGTPAAIVAASAIGYVCANGISLLAYVKAKIDPRFSKLERPFKAPKGWRHVALFFGLFNLPLCLIGIIYLNSLELGWTSTIVGFVVLALYIPLWYYSQNENRTTLEKDNSLSNESTI</sequence>
<feature type="transmembrane region" description="Helical" evidence="6">
    <location>
        <begin position="169"/>
        <end position="192"/>
    </location>
</feature>
<dbReference type="PATRIC" id="fig|796385.3.peg.3273"/>
<feature type="transmembrane region" description="Helical" evidence="6">
    <location>
        <begin position="441"/>
        <end position="461"/>
    </location>
</feature>
<evidence type="ECO:0000256" key="6">
    <source>
        <dbReference type="SAM" id="Phobius"/>
    </source>
</evidence>
<feature type="transmembrane region" description="Helical" evidence="6">
    <location>
        <begin position="370"/>
        <end position="392"/>
    </location>
</feature>
<feature type="transmembrane region" description="Helical" evidence="6">
    <location>
        <begin position="134"/>
        <end position="157"/>
    </location>
</feature>
<comment type="subcellular location">
    <subcellularLocation>
        <location evidence="1">Cell membrane</location>
        <topology evidence="1">Multi-pass membrane protein</topology>
    </subcellularLocation>
</comment>
<feature type="transmembrane region" description="Helical" evidence="6">
    <location>
        <begin position="107"/>
        <end position="128"/>
    </location>
</feature>
<evidence type="ECO:0000256" key="5">
    <source>
        <dbReference type="ARBA" id="ARBA00023136"/>
    </source>
</evidence>
<dbReference type="InterPro" id="IPR050367">
    <property type="entry name" value="APC_superfamily"/>
</dbReference>
<reference evidence="7 8" key="2">
    <citation type="journal article" date="2015" name="Stand. Genomic Sci.">
        <title>The complete genome sequence of the rumen methanogen Methanosarcina barkeri CM1.</title>
        <authorList>
            <person name="Lambie S.C."/>
            <person name="Kelly W.J."/>
            <person name="Leahy S.C."/>
            <person name="Li D."/>
            <person name="Reilly K."/>
            <person name="McAllister T.A."/>
            <person name="Valle E.R."/>
            <person name="Attwood G.T."/>
            <person name="Altermann E."/>
        </authorList>
    </citation>
    <scope>NUCLEOTIDE SEQUENCE [LARGE SCALE GENOMIC DNA]</scope>
    <source>
        <strain evidence="7 8">CM1</strain>
    </source>
</reference>
<dbReference type="PIRSF" id="PIRSF006060">
    <property type="entry name" value="AA_transporter"/>
    <property type="match status" value="1"/>
</dbReference>
<name>A0A0G3CIE5_METBA</name>
<keyword evidence="4 6" id="KW-1133">Transmembrane helix</keyword>
<organism evidence="7 8">
    <name type="scientific">Methanosarcina barkeri CM1</name>
    <dbReference type="NCBI Taxonomy" id="796385"/>
    <lineage>
        <taxon>Archaea</taxon>
        <taxon>Methanobacteriati</taxon>
        <taxon>Methanobacteriota</taxon>
        <taxon>Stenosarchaea group</taxon>
        <taxon>Methanomicrobia</taxon>
        <taxon>Methanosarcinales</taxon>
        <taxon>Methanosarcinaceae</taxon>
        <taxon>Methanosarcina</taxon>
    </lineage>
</organism>
<protein>
    <submittedName>
        <fullName evidence="7">Dimethylamine permease</fullName>
    </submittedName>
</protein>
<evidence type="ECO:0000256" key="4">
    <source>
        <dbReference type="ARBA" id="ARBA00022989"/>
    </source>
</evidence>
<evidence type="ECO:0000313" key="7">
    <source>
        <dbReference type="EMBL" id="AKJ39668.1"/>
    </source>
</evidence>
<proteinExistence type="predicted"/>
<feature type="transmembrane region" description="Helical" evidence="6">
    <location>
        <begin position="21"/>
        <end position="39"/>
    </location>
</feature>
<feature type="transmembrane region" description="Helical" evidence="6">
    <location>
        <begin position="297"/>
        <end position="323"/>
    </location>
</feature>
<feature type="transmembrane region" description="Helical" evidence="6">
    <location>
        <begin position="413"/>
        <end position="435"/>
    </location>
</feature>
<gene>
    <name evidence="7" type="ORF">MCM1_2662</name>
</gene>
<dbReference type="PANTHER" id="PTHR42770:SF11">
    <property type="entry name" value="INNER MEMBRANE TRANSPORT PROTEIN YBAT"/>
    <property type="match status" value="1"/>
</dbReference>
<keyword evidence="3 6" id="KW-0812">Transmembrane</keyword>
<keyword evidence="5 6" id="KW-0472">Membrane</keyword>
<evidence type="ECO:0000256" key="2">
    <source>
        <dbReference type="ARBA" id="ARBA00022475"/>
    </source>
</evidence>
<feature type="transmembrane region" description="Helical" evidence="6">
    <location>
        <begin position="252"/>
        <end position="277"/>
    </location>
</feature>
<feature type="transmembrane region" description="Helical" evidence="6">
    <location>
        <begin position="344"/>
        <end position="364"/>
    </location>
</feature>
<feature type="transmembrane region" description="Helical" evidence="6">
    <location>
        <begin position="45"/>
        <end position="66"/>
    </location>
</feature>